<dbReference type="PANTHER" id="PTHR21301">
    <property type="entry name" value="REVERSE TRANSCRIPTASE"/>
    <property type="match status" value="1"/>
</dbReference>
<gene>
    <name evidence="3" type="ORF">JBS370_LOCUS21102</name>
    <name evidence="2" type="ORF">ZHD862_LOCUS32633</name>
</gene>
<reference evidence="2" key="1">
    <citation type="submission" date="2021-02" db="EMBL/GenBank/DDBJ databases">
        <authorList>
            <person name="Nowell W R."/>
        </authorList>
    </citation>
    <scope>NUCLEOTIDE SEQUENCE</scope>
</reference>
<sequence length="261" mass="31248">QVRGGAMGSPLTLTVANCYMFFYEQQIIKQINNSDGLYVRYIDDIFIAINWPARHLFEQIDRWNHFDENIKLSENIGSTTDFLDLHMENQDGQLITTVYQKPSYEPYYLPFNSVHPLHMKKNIIFTMVLRIIRYCSSFQAYLDERERLRLALLFNKYPNKIIEECFNYLLLKYKIDQPLNFNNYNSIRQKIIETPIKEKIPVDYGKTMFIHFTYCLSMKTFPKKFHVLWDKYFGESPINEVLPVLGTRNVKNLQWQLTYTR</sequence>
<dbReference type="Proteomes" id="UP000663864">
    <property type="component" value="Unassembled WGS sequence"/>
</dbReference>
<protein>
    <recommendedName>
        <fullName evidence="1">Helix-turn-helix domain-containing protein</fullName>
    </recommendedName>
</protein>
<evidence type="ECO:0000313" key="3">
    <source>
        <dbReference type="EMBL" id="CAF3905337.1"/>
    </source>
</evidence>
<proteinExistence type="predicted"/>
<dbReference type="InterPro" id="IPR058912">
    <property type="entry name" value="HTH_animal"/>
</dbReference>
<evidence type="ECO:0000313" key="2">
    <source>
        <dbReference type="EMBL" id="CAF1391247.1"/>
    </source>
</evidence>
<feature type="domain" description="Helix-turn-helix" evidence="1">
    <location>
        <begin position="107"/>
        <end position="167"/>
    </location>
</feature>
<accession>A0A815KCD2</accession>
<dbReference type="Pfam" id="PF26215">
    <property type="entry name" value="HTH_animal"/>
    <property type="match status" value="1"/>
</dbReference>
<feature type="non-terminal residue" evidence="2">
    <location>
        <position position="1"/>
    </location>
</feature>
<organism evidence="2 4">
    <name type="scientific">Rotaria sordida</name>
    <dbReference type="NCBI Taxonomy" id="392033"/>
    <lineage>
        <taxon>Eukaryota</taxon>
        <taxon>Metazoa</taxon>
        <taxon>Spiralia</taxon>
        <taxon>Gnathifera</taxon>
        <taxon>Rotifera</taxon>
        <taxon>Eurotatoria</taxon>
        <taxon>Bdelloidea</taxon>
        <taxon>Philodinida</taxon>
        <taxon>Philodinidae</taxon>
        <taxon>Rotaria</taxon>
    </lineage>
</organism>
<dbReference type="EMBL" id="CAJOBD010002750">
    <property type="protein sequence ID" value="CAF3905337.1"/>
    <property type="molecule type" value="Genomic_DNA"/>
</dbReference>
<dbReference type="Proteomes" id="UP000663836">
    <property type="component" value="Unassembled WGS sequence"/>
</dbReference>
<dbReference type="AlphaFoldDB" id="A0A815KCD2"/>
<comment type="caution">
    <text evidence="2">The sequence shown here is derived from an EMBL/GenBank/DDBJ whole genome shotgun (WGS) entry which is preliminary data.</text>
</comment>
<evidence type="ECO:0000259" key="1">
    <source>
        <dbReference type="Pfam" id="PF26215"/>
    </source>
</evidence>
<dbReference type="PANTHER" id="PTHR21301:SF10">
    <property type="entry name" value="REVERSE TRANSCRIPTASE DOMAIN-CONTAINING PROTEIN"/>
    <property type="match status" value="1"/>
</dbReference>
<name>A0A815KCD2_9BILA</name>
<evidence type="ECO:0000313" key="4">
    <source>
        <dbReference type="Proteomes" id="UP000663864"/>
    </source>
</evidence>
<dbReference type="EMBL" id="CAJNOT010003588">
    <property type="protein sequence ID" value="CAF1391247.1"/>
    <property type="molecule type" value="Genomic_DNA"/>
</dbReference>